<dbReference type="InterPro" id="IPR036866">
    <property type="entry name" value="RibonucZ/Hydroxyglut_hydro"/>
</dbReference>
<dbReference type="AlphaFoldDB" id="G0GD32"/>
<evidence type="ECO:0000313" key="4">
    <source>
        <dbReference type="Proteomes" id="UP000007254"/>
    </source>
</evidence>
<dbReference type="Proteomes" id="UP000007254">
    <property type="component" value="Chromosome"/>
</dbReference>
<dbReference type="HOGENOM" id="CLU_030571_2_7_12"/>
<dbReference type="STRING" id="869211.Spith_1848"/>
<dbReference type="SUPFAM" id="SSF56281">
    <property type="entry name" value="Metallo-hydrolase/oxidoreductase"/>
    <property type="match status" value="1"/>
</dbReference>
<dbReference type="Pfam" id="PF00753">
    <property type="entry name" value="Lactamase_B"/>
    <property type="match status" value="1"/>
</dbReference>
<dbReference type="SMART" id="SM00849">
    <property type="entry name" value="Lactamase_B"/>
    <property type="match status" value="1"/>
</dbReference>
<protein>
    <recommendedName>
        <fullName evidence="2">Metallo-beta-lactamase domain-containing protein</fullName>
    </recommendedName>
</protein>
<feature type="domain" description="Metallo-beta-lactamase" evidence="2">
    <location>
        <begin position="73"/>
        <end position="247"/>
    </location>
</feature>
<feature type="region of interest" description="Disordered" evidence="1">
    <location>
        <begin position="1"/>
        <end position="20"/>
    </location>
</feature>
<dbReference type="Gene3D" id="3.60.15.10">
    <property type="entry name" value="Ribonuclease Z/Hydroxyacylglutathione hydrolase-like"/>
    <property type="match status" value="1"/>
</dbReference>
<proteinExistence type="predicted"/>
<dbReference type="EMBL" id="CP002903">
    <property type="protein sequence ID" value="AEJ62107.1"/>
    <property type="molecule type" value="Genomic_DNA"/>
</dbReference>
<dbReference type="InterPro" id="IPR001279">
    <property type="entry name" value="Metallo-B-lactamas"/>
</dbReference>
<evidence type="ECO:0000256" key="1">
    <source>
        <dbReference type="SAM" id="MobiDB-lite"/>
    </source>
</evidence>
<evidence type="ECO:0000259" key="2">
    <source>
        <dbReference type="SMART" id="SM00849"/>
    </source>
</evidence>
<gene>
    <name evidence="3" type="ordered locus">Spith_1848</name>
</gene>
<evidence type="ECO:0000313" key="3">
    <source>
        <dbReference type="EMBL" id="AEJ62107.1"/>
    </source>
</evidence>
<accession>G0GD32</accession>
<dbReference type="KEGG" id="stq:Spith_1848"/>
<reference evidence="3 4" key="1">
    <citation type="submission" date="2011-06" db="EMBL/GenBank/DDBJ databases">
        <title>The complete genome of Spirochaeta thermophila DSM 6578.</title>
        <authorList>
            <consortium name="US DOE Joint Genome Institute (JGI-PGF)"/>
            <person name="Lucas S."/>
            <person name="Lapidus A."/>
            <person name="Bruce D."/>
            <person name="Goodwin L."/>
            <person name="Pitluck S."/>
            <person name="Peters L."/>
            <person name="Kyrpides N."/>
            <person name="Mavromatis K."/>
            <person name="Ivanova N."/>
            <person name="Mikailova N."/>
            <person name="Pagani I."/>
            <person name="Chertkov O."/>
            <person name="Detter J.C."/>
            <person name="Tapia R."/>
            <person name="Han C."/>
            <person name="Land M."/>
            <person name="Hauser L."/>
            <person name="Markowitz V."/>
            <person name="Cheng J.-F."/>
            <person name="Hugenholtz P."/>
            <person name="Woyke T."/>
            <person name="Wu D."/>
            <person name="Spring S."/>
            <person name="Merkhoffer B."/>
            <person name="Schneider S."/>
            <person name="Klenk H.-P."/>
            <person name="Eisen J.A."/>
        </authorList>
    </citation>
    <scope>NUCLEOTIDE SEQUENCE [LARGE SCALE GENOMIC DNA]</scope>
    <source>
        <strain evidence="4">ATCC 700085 / DSM 6578 / Z-1203</strain>
    </source>
</reference>
<name>G0GD32_WINT7</name>
<organism evidence="3 4">
    <name type="scientific">Winmispira thermophila (strain ATCC 700085 / DSM 6578 / Z-1203)</name>
    <name type="common">Spirochaeta thermophila</name>
    <dbReference type="NCBI Taxonomy" id="869211"/>
    <lineage>
        <taxon>Bacteria</taxon>
        <taxon>Pseudomonadati</taxon>
        <taxon>Spirochaetota</taxon>
        <taxon>Spirochaetia</taxon>
        <taxon>Winmispirales</taxon>
        <taxon>Winmispiraceae</taxon>
        <taxon>Winmispira</taxon>
    </lineage>
</organism>
<keyword evidence="4" id="KW-1185">Reference proteome</keyword>
<sequence length="257" mass="28654">MCASHDQDDTLKERPFGGKPREAMSFTISREMGIPHPAYRSSNREHQWHRSLVHSLPLLLYIPMPLRSFSYKSTHYYLVEGEKGLLAFDVGWPGTIRSYIDGLKSLGFTLSDLSCFMVSHFHIDHAGIAGELQSRGIPFLVFPSQEEAIAGFESFMARKGMAFTPIDLEALERVPFEESRWILATWGIGGEVLPTPVHSADSVSLLLDGGEVAVGDMPPAHQLAEEEGRAVWRLVGERGGRRAFPAHGRPFPVEERP</sequence>